<dbReference type="HAMAP" id="MF_02088">
    <property type="entry name" value="Q_prec_transport"/>
    <property type="match status" value="1"/>
</dbReference>
<accession>A0A1Q6DWK8</accession>
<sequence length="231" mass="25994">MNWIIFIWILVTLGAATAIAYLGEKYGKGIIIGTFAALVVTAQILANKLLSFWTFTVPAGFLVYSTSYLLTDILAEFHGKKTAKEAVWSGFLGSILLVLSIQIAIQWPSAPFWKAQEAFKTTLGMTWRIVLASLTAYIVSQNWDVNLFHRIKKHTNGKHLWLRNLASTMSSQGIDTIIFITIAFYGQQPIIPLITGQYIIKLIVATLDTPFIYTIKYLNIHTTRHKKPKTN</sequence>
<keyword evidence="1" id="KW-0813">Transport</keyword>
<reference evidence="2" key="1">
    <citation type="submission" date="2016-12" db="EMBL/GenBank/DDBJ databases">
        <title>Discovery of methanogenic haloarchaea.</title>
        <authorList>
            <person name="Sorokin D.Y."/>
            <person name="Makarova K.S."/>
            <person name="Abbas B."/>
            <person name="Ferrer M."/>
            <person name="Golyshin P.N."/>
        </authorList>
    </citation>
    <scope>NUCLEOTIDE SEQUENCE [LARGE SCALE GENOMIC DNA]</scope>
    <source>
        <strain evidence="2">HMET1</strain>
    </source>
</reference>
<feature type="transmembrane region" description="Helical" evidence="1">
    <location>
        <begin position="86"/>
        <end position="105"/>
    </location>
</feature>
<feature type="transmembrane region" description="Helical" evidence="1">
    <location>
        <begin position="125"/>
        <end position="143"/>
    </location>
</feature>
<feature type="transmembrane region" description="Helical" evidence="1">
    <location>
        <begin position="30"/>
        <end position="46"/>
    </location>
</feature>
<dbReference type="InterPro" id="IPR003744">
    <property type="entry name" value="YhhQ"/>
</dbReference>
<feature type="transmembrane region" description="Helical" evidence="1">
    <location>
        <begin position="198"/>
        <end position="219"/>
    </location>
</feature>
<feature type="transmembrane region" description="Helical" evidence="1">
    <location>
        <begin position="6"/>
        <end position="23"/>
    </location>
</feature>
<dbReference type="PANTHER" id="PTHR34300">
    <property type="entry name" value="QUEUOSINE PRECURSOR TRANSPORTER-RELATED"/>
    <property type="match status" value="1"/>
</dbReference>
<protein>
    <recommendedName>
        <fullName evidence="1">Probable queuosine precursor transporter</fullName>
        <shortName evidence="1">Q precursor transporter</shortName>
    </recommendedName>
</protein>
<comment type="similarity">
    <text evidence="1">Belongs to the vitamin uptake transporter (VUT/ECF) (TC 2.A.88) family. Q precursor transporter subfamily.</text>
</comment>
<evidence type="ECO:0000256" key="1">
    <source>
        <dbReference type="HAMAP-Rule" id="MF_02088"/>
    </source>
</evidence>
<name>A0A1Q6DWK8_METT1</name>
<comment type="caution">
    <text evidence="2">The sequence shown here is derived from an EMBL/GenBank/DDBJ whole genome shotgun (WGS) entry which is preliminary data.</text>
</comment>
<comment type="subcellular location">
    <subcellularLocation>
        <location evidence="1">Cell membrane</location>
        <topology evidence="1">Multi-pass membrane protein</topology>
    </subcellularLocation>
</comment>
<organism evidence="2 3">
    <name type="scientific">Methanohalarchaeum thermophilum</name>
    <dbReference type="NCBI Taxonomy" id="1903181"/>
    <lineage>
        <taxon>Archaea</taxon>
        <taxon>Methanobacteriati</taxon>
        <taxon>Methanobacteriota</taxon>
        <taxon>Methanonatronarchaeia</taxon>
        <taxon>Methanonatronarchaeales</taxon>
        <taxon>Methanonatronarchaeaceae</taxon>
        <taxon>Candidatus Methanohalarchaeum</taxon>
    </lineage>
</organism>
<keyword evidence="1" id="KW-1003">Cell membrane</keyword>
<dbReference type="GO" id="GO:0022857">
    <property type="term" value="F:transmembrane transporter activity"/>
    <property type="evidence" value="ECO:0007669"/>
    <property type="project" value="UniProtKB-UniRule"/>
</dbReference>
<proteinExistence type="inferred from homology"/>
<feature type="transmembrane region" description="Helical" evidence="1">
    <location>
        <begin position="164"/>
        <end position="186"/>
    </location>
</feature>
<dbReference type="STRING" id="1903181.BTN85_1189"/>
<gene>
    <name evidence="2" type="ORF">BTN85_1189</name>
</gene>
<feature type="transmembrane region" description="Helical" evidence="1">
    <location>
        <begin position="52"/>
        <end position="74"/>
    </location>
</feature>
<dbReference type="EMBL" id="MSDW01000001">
    <property type="protein sequence ID" value="OKY78692.1"/>
    <property type="molecule type" value="Genomic_DNA"/>
</dbReference>
<dbReference type="NCBIfam" id="TIGR00697">
    <property type="entry name" value="queuosine precursor transporter"/>
    <property type="match status" value="1"/>
</dbReference>
<comment type="function">
    <text evidence="1">Involved in the import of queuosine (Q) precursors, required for Q precursor salvage.</text>
</comment>
<keyword evidence="1" id="KW-1133">Transmembrane helix</keyword>
<dbReference type="Pfam" id="PF02592">
    <property type="entry name" value="Vut_1"/>
    <property type="match status" value="1"/>
</dbReference>
<keyword evidence="3" id="KW-1185">Reference proteome</keyword>
<keyword evidence="1" id="KW-0472">Membrane</keyword>
<evidence type="ECO:0000313" key="3">
    <source>
        <dbReference type="Proteomes" id="UP000185744"/>
    </source>
</evidence>
<dbReference type="PANTHER" id="PTHR34300:SF2">
    <property type="entry name" value="QUEUOSINE PRECURSOR TRANSPORTER-RELATED"/>
    <property type="match status" value="1"/>
</dbReference>
<keyword evidence="1" id="KW-0812">Transmembrane</keyword>
<evidence type="ECO:0000313" key="2">
    <source>
        <dbReference type="EMBL" id="OKY78692.1"/>
    </source>
</evidence>
<dbReference type="AlphaFoldDB" id="A0A1Q6DWK8"/>
<dbReference type="GO" id="GO:0005886">
    <property type="term" value="C:plasma membrane"/>
    <property type="evidence" value="ECO:0007669"/>
    <property type="project" value="UniProtKB-SubCell"/>
</dbReference>
<dbReference type="Proteomes" id="UP000185744">
    <property type="component" value="Unassembled WGS sequence"/>
</dbReference>
<dbReference type="InParanoid" id="A0A1Q6DWK8"/>